<evidence type="ECO:0000313" key="1">
    <source>
        <dbReference type="EMBL" id="CUN65159.1"/>
    </source>
</evidence>
<dbReference type="STRING" id="39482.ERS852491_00159"/>
<dbReference type="Proteomes" id="UP000095544">
    <property type="component" value="Unassembled WGS sequence"/>
</dbReference>
<sequence>MRENIVAKLTAKDDKYACALADKIISESQETDEWYEYFNDFGSLLNHPKSLVRNRVLYILAANAQWDEENHFDSIISDFLTHITDEKPITARQCIKALAQVGVAKPQYIPRILSCLQGADLSKYKDSMRPLIEKDIAEIEKILKIF</sequence>
<gene>
    <name evidence="1" type="ORF">ERS852491_00159</name>
</gene>
<dbReference type="SUPFAM" id="SSF48371">
    <property type="entry name" value="ARM repeat"/>
    <property type="match status" value="1"/>
</dbReference>
<protein>
    <recommendedName>
        <fullName evidence="3">SufBD protein</fullName>
    </recommendedName>
</protein>
<evidence type="ECO:0000313" key="2">
    <source>
        <dbReference type="Proteomes" id="UP000095544"/>
    </source>
</evidence>
<dbReference type="EMBL" id="CYZU01000001">
    <property type="protein sequence ID" value="CUN65159.1"/>
    <property type="molecule type" value="Genomic_DNA"/>
</dbReference>
<evidence type="ECO:0008006" key="3">
    <source>
        <dbReference type="Google" id="ProtNLM"/>
    </source>
</evidence>
<dbReference type="InterPro" id="IPR016024">
    <property type="entry name" value="ARM-type_fold"/>
</dbReference>
<organism evidence="1 2">
    <name type="scientific">Faecalicatena contorta</name>
    <dbReference type="NCBI Taxonomy" id="39482"/>
    <lineage>
        <taxon>Bacteria</taxon>
        <taxon>Bacillati</taxon>
        <taxon>Bacillota</taxon>
        <taxon>Clostridia</taxon>
        <taxon>Lachnospirales</taxon>
        <taxon>Lachnospiraceae</taxon>
        <taxon>Faecalicatena</taxon>
    </lineage>
</organism>
<reference evidence="1 2" key="1">
    <citation type="submission" date="2015-09" db="EMBL/GenBank/DDBJ databases">
        <authorList>
            <consortium name="Pathogen Informatics"/>
        </authorList>
    </citation>
    <scope>NUCLEOTIDE SEQUENCE [LARGE SCALE GENOMIC DNA]</scope>
    <source>
        <strain evidence="1 2">2789STDY5834876</strain>
    </source>
</reference>
<proteinExistence type="predicted"/>
<name>A0A173YNA0_9FIRM</name>
<dbReference type="OrthoDB" id="1951221at2"/>
<accession>A0A173YNA0</accession>
<dbReference type="AlphaFoldDB" id="A0A173YNA0"/>
<dbReference type="RefSeq" id="WP_055149980.1">
    <property type="nucleotide sequence ID" value="NZ_CYZU01000001.1"/>
</dbReference>